<dbReference type="UniPathway" id="UPA00378"/>
<evidence type="ECO:0000256" key="7">
    <source>
        <dbReference type="ARBA" id="ARBA00022490"/>
    </source>
</evidence>
<comment type="subunit">
    <text evidence="4">Homodimer.</text>
</comment>
<dbReference type="PANTHER" id="PTHR43015">
    <property type="entry name" value="D-RIBITOL-5-PHOSPHATE CYTIDYLYLTRANSFERASE"/>
    <property type="match status" value="1"/>
</dbReference>
<evidence type="ECO:0000256" key="9">
    <source>
        <dbReference type="ARBA" id="ARBA00022695"/>
    </source>
</evidence>
<dbReference type="GO" id="GO:0005829">
    <property type="term" value="C:cytosol"/>
    <property type="evidence" value="ECO:0007669"/>
    <property type="project" value="UniProtKB-SubCell"/>
</dbReference>
<evidence type="ECO:0000256" key="12">
    <source>
        <dbReference type="ARBA" id="ARBA00045509"/>
    </source>
</evidence>
<evidence type="ECO:0000256" key="5">
    <source>
        <dbReference type="ARBA" id="ARBA00012488"/>
    </source>
</evidence>
<dbReference type="AlphaFoldDB" id="L5KML4"/>
<evidence type="ECO:0000256" key="8">
    <source>
        <dbReference type="ARBA" id="ARBA00022679"/>
    </source>
</evidence>
<dbReference type="InParanoid" id="L5KML4"/>
<dbReference type="InterPro" id="IPR029044">
    <property type="entry name" value="Nucleotide-diphossugar_trans"/>
</dbReference>
<comment type="catalytic activity">
    <reaction evidence="15">
        <text>D-ribitol 5-phosphate + CTP + H(+) = CDP-L-ribitol + diphosphate</text>
        <dbReference type="Rhea" id="RHEA:12456"/>
        <dbReference type="ChEBI" id="CHEBI:15378"/>
        <dbReference type="ChEBI" id="CHEBI:33019"/>
        <dbReference type="ChEBI" id="CHEBI:37563"/>
        <dbReference type="ChEBI" id="CHEBI:57608"/>
        <dbReference type="ChEBI" id="CHEBI:57695"/>
        <dbReference type="EC" id="2.7.7.40"/>
    </reaction>
</comment>
<dbReference type="GO" id="GO:0008299">
    <property type="term" value="P:isoprenoid biosynthetic process"/>
    <property type="evidence" value="ECO:0007669"/>
    <property type="project" value="InterPro"/>
</dbReference>
<name>L5KML4_PTEAL</name>
<dbReference type="eggNOG" id="ENOG502QUUE">
    <property type="taxonomic scope" value="Eukaryota"/>
</dbReference>
<evidence type="ECO:0000256" key="6">
    <source>
        <dbReference type="ARBA" id="ARBA00015848"/>
    </source>
</evidence>
<comment type="similarity">
    <text evidence="3">Belongs to the IspD/TarI cytidylyltransferase family. IspD subfamily.</text>
</comment>
<sequence length="434" mass="48142">MEPGRPGGSGPAEPGPLPRGVCGAGPAASASSLSGAEAQIQRCALAVAAVLPAGGRGERMGVPTPKQFCPILERPLISYTLQALERLCWINDIVVAVTGENMDAMKGIIQRYQHKRISLVEAGVTRHRSIFNGLKALAEGQPDAQLSKPEVVIIHDAVRPFVEEDILLKVVTAAKEHGAAGAVRPLVSTVISPSADGCLDHSLERARHRASEMPQAFLFDVIYEAYQQCSDYDLEFGTECLQLALKYCHIKAKLVEGSPDLWKVTYKQDLYAAESIIKERISEQICIVMDTEEDEAHVGHHFEEMLKNELNHVKVTSGSLCHPGRDLQQIILEQCYNFVCVNVKTSEFEETQKLLDVLKESNISILYPVVVISVHFLDHKSVPIGQEMENLMQIREFAKEVKKRNILLCGLLIYYPQVCKMLVSSDYMFCRLQF</sequence>
<accession>L5KML4</accession>
<dbReference type="STRING" id="9402.L5KML4"/>
<dbReference type="Pfam" id="PF18706">
    <property type="entry name" value="ISPD_C"/>
    <property type="match status" value="1"/>
</dbReference>
<evidence type="ECO:0000256" key="2">
    <source>
        <dbReference type="ARBA" id="ARBA00004922"/>
    </source>
</evidence>
<evidence type="ECO:0000256" key="13">
    <source>
        <dbReference type="ARBA" id="ARBA00048797"/>
    </source>
</evidence>
<dbReference type="GO" id="GO:0047349">
    <property type="term" value="F:D-ribitol-5-phosphate cytidylyltransferase activity"/>
    <property type="evidence" value="ECO:0007669"/>
    <property type="project" value="UniProtKB-EC"/>
</dbReference>
<evidence type="ECO:0000259" key="17">
    <source>
        <dbReference type="Pfam" id="PF18706"/>
    </source>
</evidence>
<dbReference type="InterPro" id="IPR018294">
    <property type="entry name" value="ISPD_synthase_CS"/>
</dbReference>
<evidence type="ECO:0000256" key="1">
    <source>
        <dbReference type="ARBA" id="ARBA00004514"/>
    </source>
</evidence>
<comment type="function">
    <text evidence="12">Cytidylyltransferase required for protein O-linked mannosylation. Catalyzes the formation of CDP-ribitol nucleotide sugar from D-ribitol 5-phosphate. CDP-ribitol is a substrate of FKTN during the biosynthesis of the phosphorylated O-mannosyl trisaccharide (N-acetylgalactosamine-beta-3-N-acetylglucosamine-beta-4-(phosphate-6-)mannose), a carbohydrate structure present in alpha-dystroglycan (DAG1), which is required for binding laminin G-like domain-containing extracellular proteins with high affinity. Shows activity toward other pentose phosphate sugars and mediates formation of CDP-ribulose or CDP-ribose using CTP and ribulose-5-phosphate or ribose-5-phosphate, respectively. Not involved in dolichol production.</text>
</comment>
<dbReference type="InterPro" id="IPR034683">
    <property type="entry name" value="IspD/TarI"/>
</dbReference>
<evidence type="ECO:0000256" key="11">
    <source>
        <dbReference type="ARBA" id="ARBA00032606"/>
    </source>
</evidence>
<feature type="region of interest" description="Disordered" evidence="16">
    <location>
        <begin position="1"/>
        <end position="23"/>
    </location>
</feature>
<feature type="domain" description="D-ribitol-5-phosphate cytidylyltransferase C-terminal" evidence="17">
    <location>
        <begin position="284"/>
        <end position="417"/>
    </location>
</feature>
<dbReference type="FunCoup" id="L5KML4">
    <property type="interactions" value="161"/>
</dbReference>
<evidence type="ECO:0000313" key="18">
    <source>
        <dbReference type="EMBL" id="ELK12552.1"/>
    </source>
</evidence>
<evidence type="ECO:0000256" key="3">
    <source>
        <dbReference type="ARBA" id="ARBA00009789"/>
    </source>
</evidence>
<keyword evidence="9 18" id="KW-0548">Nucleotidyltransferase</keyword>
<organism evidence="18 19">
    <name type="scientific">Pteropus alecto</name>
    <name type="common">Black flying fox</name>
    <dbReference type="NCBI Taxonomy" id="9402"/>
    <lineage>
        <taxon>Eukaryota</taxon>
        <taxon>Metazoa</taxon>
        <taxon>Chordata</taxon>
        <taxon>Craniata</taxon>
        <taxon>Vertebrata</taxon>
        <taxon>Euteleostomi</taxon>
        <taxon>Mammalia</taxon>
        <taxon>Eutheria</taxon>
        <taxon>Laurasiatheria</taxon>
        <taxon>Chiroptera</taxon>
        <taxon>Yinpterochiroptera</taxon>
        <taxon>Pteropodoidea</taxon>
        <taxon>Pteropodidae</taxon>
        <taxon>Pteropodinae</taxon>
        <taxon>Pteropus</taxon>
    </lineage>
</organism>
<evidence type="ECO:0000256" key="15">
    <source>
        <dbReference type="ARBA" id="ARBA00049484"/>
    </source>
</evidence>
<gene>
    <name evidence="18" type="ORF">PAL_GLEAN10021791</name>
</gene>
<comment type="catalytic activity">
    <reaction evidence="13">
        <text>D-ribulose 5-phosphate + CTP + H(+) = CDP-D-ribulose + diphosphate</text>
        <dbReference type="Rhea" id="RHEA:53612"/>
        <dbReference type="ChEBI" id="CHEBI:15378"/>
        <dbReference type="ChEBI" id="CHEBI:33019"/>
        <dbReference type="ChEBI" id="CHEBI:37563"/>
        <dbReference type="ChEBI" id="CHEBI:58121"/>
        <dbReference type="ChEBI" id="CHEBI:137524"/>
    </reaction>
</comment>
<dbReference type="FunFam" id="3.90.550.10:FF:000080">
    <property type="entry name" value="D-ribitol-5-phosphate cytidylyltransferase isoform X1"/>
    <property type="match status" value="1"/>
</dbReference>
<feature type="compositionally biased region" description="Gly residues" evidence="16">
    <location>
        <begin position="1"/>
        <end position="10"/>
    </location>
</feature>
<dbReference type="PROSITE" id="PS01295">
    <property type="entry name" value="ISPD"/>
    <property type="match status" value="1"/>
</dbReference>
<keyword evidence="7" id="KW-0963">Cytoplasm</keyword>
<evidence type="ECO:0000256" key="10">
    <source>
        <dbReference type="ARBA" id="ARBA00031950"/>
    </source>
</evidence>
<keyword evidence="8 18" id="KW-0808">Transferase</keyword>
<dbReference type="SUPFAM" id="SSF53448">
    <property type="entry name" value="Nucleotide-diphospho-sugar transferases"/>
    <property type="match status" value="1"/>
</dbReference>
<dbReference type="Pfam" id="PF01128">
    <property type="entry name" value="IspD"/>
    <property type="match status" value="1"/>
</dbReference>
<comment type="subcellular location">
    <subcellularLocation>
        <location evidence="1">Cytoplasm</location>
        <location evidence="1">Cytosol</location>
    </subcellularLocation>
</comment>
<keyword evidence="19" id="KW-1185">Reference proteome</keyword>
<comment type="pathway">
    <text evidence="2">Protein modification; protein glycosylation.</text>
</comment>
<reference evidence="19" key="1">
    <citation type="journal article" date="2013" name="Science">
        <title>Comparative analysis of bat genomes provides insight into the evolution of flight and immunity.</title>
        <authorList>
            <person name="Zhang G."/>
            <person name="Cowled C."/>
            <person name="Shi Z."/>
            <person name="Huang Z."/>
            <person name="Bishop-Lilly K.A."/>
            <person name="Fang X."/>
            <person name="Wynne J.W."/>
            <person name="Xiong Z."/>
            <person name="Baker M.L."/>
            <person name="Zhao W."/>
            <person name="Tachedjian M."/>
            <person name="Zhu Y."/>
            <person name="Zhou P."/>
            <person name="Jiang X."/>
            <person name="Ng J."/>
            <person name="Yang L."/>
            <person name="Wu L."/>
            <person name="Xiao J."/>
            <person name="Feng Y."/>
            <person name="Chen Y."/>
            <person name="Sun X."/>
            <person name="Zhang Y."/>
            <person name="Marsh G.A."/>
            <person name="Crameri G."/>
            <person name="Broder C.C."/>
            <person name="Frey K.G."/>
            <person name="Wang L.F."/>
            <person name="Wang J."/>
        </authorList>
    </citation>
    <scope>NUCLEOTIDE SEQUENCE [LARGE SCALE GENOMIC DNA]</scope>
</reference>
<proteinExistence type="inferred from homology"/>
<evidence type="ECO:0000256" key="14">
    <source>
        <dbReference type="ARBA" id="ARBA00048814"/>
    </source>
</evidence>
<dbReference type="EMBL" id="KB030660">
    <property type="protein sequence ID" value="ELK12552.1"/>
    <property type="molecule type" value="Genomic_DNA"/>
</dbReference>
<evidence type="ECO:0000256" key="16">
    <source>
        <dbReference type="SAM" id="MobiDB-lite"/>
    </source>
</evidence>
<dbReference type="InterPro" id="IPR040635">
    <property type="entry name" value="ISPD_C"/>
</dbReference>
<evidence type="ECO:0000313" key="19">
    <source>
        <dbReference type="Proteomes" id="UP000010552"/>
    </source>
</evidence>
<evidence type="ECO:0000256" key="4">
    <source>
        <dbReference type="ARBA" id="ARBA00011738"/>
    </source>
</evidence>
<dbReference type="GO" id="GO:0035269">
    <property type="term" value="P:protein O-linked glycosylation via mannose"/>
    <property type="evidence" value="ECO:0007669"/>
    <property type="project" value="TreeGrafter"/>
</dbReference>
<protein>
    <recommendedName>
        <fullName evidence="6">D-ribitol-5-phosphate cytidylyltransferase</fullName>
        <ecNumber evidence="5">2.7.7.40</ecNumber>
    </recommendedName>
    <alternativeName>
        <fullName evidence="10">2-C-methyl-D-erythritol 4-phosphate cytidylyltransferase-like protein</fullName>
    </alternativeName>
    <alternativeName>
        <fullName evidence="11">Isoprenoid synthase domain-containing protein</fullName>
    </alternativeName>
</protein>
<dbReference type="CDD" id="cd02516">
    <property type="entry name" value="CDP-ME_synthetase"/>
    <property type="match status" value="1"/>
</dbReference>
<dbReference type="Proteomes" id="UP000010552">
    <property type="component" value="Unassembled WGS sequence"/>
</dbReference>
<dbReference type="PANTHER" id="PTHR43015:SF1">
    <property type="entry name" value="D-RIBITOL-5-PHOSPHATE CYTIDYLYLTRANSFERASE"/>
    <property type="match status" value="1"/>
</dbReference>
<dbReference type="Gene3D" id="3.90.550.10">
    <property type="entry name" value="Spore Coat Polysaccharide Biosynthesis Protein SpsA, Chain A"/>
    <property type="match status" value="1"/>
</dbReference>
<dbReference type="EC" id="2.7.7.40" evidence="5"/>
<comment type="catalytic activity">
    <reaction evidence="14">
        <text>D-ribose 5-phosphate + CTP + H(+) = CDP-D-ribose + diphosphate</text>
        <dbReference type="Rhea" id="RHEA:53872"/>
        <dbReference type="ChEBI" id="CHEBI:15378"/>
        <dbReference type="ChEBI" id="CHEBI:33019"/>
        <dbReference type="ChEBI" id="CHEBI:37563"/>
        <dbReference type="ChEBI" id="CHEBI:78346"/>
        <dbReference type="ChEBI" id="CHEBI:137525"/>
    </reaction>
</comment>